<dbReference type="Pfam" id="PF02861">
    <property type="entry name" value="Clp_N"/>
    <property type="match status" value="1"/>
</dbReference>
<reference evidence="3" key="1">
    <citation type="submission" date="2022-08" db="EMBL/GenBank/DDBJ databases">
        <authorList>
            <person name="Marques A."/>
        </authorList>
    </citation>
    <scope>NUCLEOTIDE SEQUENCE</scope>
    <source>
        <strain evidence="3">RhyPub2mFocal</strain>
        <tissue evidence="3">Leaves</tissue>
    </source>
</reference>
<accession>A0AAV8ELB7</accession>
<organism evidence="3 4">
    <name type="scientific">Rhynchospora pubera</name>
    <dbReference type="NCBI Taxonomy" id="906938"/>
    <lineage>
        <taxon>Eukaryota</taxon>
        <taxon>Viridiplantae</taxon>
        <taxon>Streptophyta</taxon>
        <taxon>Embryophyta</taxon>
        <taxon>Tracheophyta</taxon>
        <taxon>Spermatophyta</taxon>
        <taxon>Magnoliopsida</taxon>
        <taxon>Liliopsida</taxon>
        <taxon>Poales</taxon>
        <taxon>Cyperaceae</taxon>
        <taxon>Cyperoideae</taxon>
        <taxon>Rhynchosporeae</taxon>
        <taxon>Rhynchospora</taxon>
    </lineage>
</organism>
<evidence type="ECO:0000259" key="2">
    <source>
        <dbReference type="PROSITE" id="PS51903"/>
    </source>
</evidence>
<comment type="caution">
    <text evidence="3">The sequence shown here is derived from an EMBL/GenBank/DDBJ whole genome shotgun (WGS) entry which is preliminary data.</text>
</comment>
<dbReference type="PANTHER" id="PTHR47016">
    <property type="entry name" value="ATP-DEPENDENT CLP PROTEASE ATP-BINDING SUBUNIT CLPT1, CHLOROPLASTIC"/>
    <property type="match status" value="1"/>
</dbReference>
<dbReference type="EMBL" id="JAMFTS010000003">
    <property type="protein sequence ID" value="KAJ4780300.1"/>
    <property type="molecule type" value="Genomic_DNA"/>
</dbReference>
<dbReference type="InterPro" id="IPR004176">
    <property type="entry name" value="Clp_R_N"/>
</dbReference>
<dbReference type="SUPFAM" id="SSF81923">
    <property type="entry name" value="Double Clp-N motif"/>
    <property type="match status" value="1"/>
</dbReference>
<dbReference type="PANTHER" id="PTHR47016:SF1">
    <property type="entry name" value="ATP-DEPENDENT CLP PROTEASE ATP-BINDING SUBUNIT CLPT1, CHLOROPLASTIC"/>
    <property type="match status" value="1"/>
</dbReference>
<dbReference type="InterPro" id="IPR044217">
    <property type="entry name" value="CLPT1/2"/>
</dbReference>
<feature type="domain" description="Clp R" evidence="2">
    <location>
        <begin position="75"/>
        <end position="267"/>
    </location>
</feature>
<dbReference type="Gene3D" id="1.10.1780.10">
    <property type="entry name" value="Clp, N-terminal domain"/>
    <property type="match status" value="1"/>
</dbReference>
<evidence type="ECO:0000313" key="4">
    <source>
        <dbReference type="Proteomes" id="UP001140206"/>
    </source>
</evidence>
<name>A0AAV8ELB7_9POAL</name>
<protein>
    <recommendedName>
        <fullName evidence="2">Clp R domain-containing protein</fullName>
    </recommendedName>
</protein>
<sequence>MATSTTTTVQGLCFSSNTTSKPNLLLQPSLIGCPTPLPPRLRTPLSLSSRPRRVSTTTVAALALPTSKPERVTSDEKARWSARAVKSFALAELQARNMKRPKLGTEGLLLGLLVDGKKKRLVMAQPRVMFDLNCFSRASVNGDKPSQANGLDPGSSEGAKYLREMGITLAKVREETWKIFGELDRRCVTPRIGLPLSDSAQRALDWALDYKLKSGKDGEITIGHLVLGIWSQKESTGHKVLAALGFDSKKAKEFSKIAGNDAALSYR</sequence>
<keyword evidence="1" id="KW-0677">Repeat</keyword>
<dbReference type="PROSITE" id="PS51903">
    <property type="entry name" value="CLP_R"/>
    <property type="match status" value="1"/>
</dbReference>
<gene>
    <name evidence="3" type="ORF">LUZ62_064557</name>
</gene>
<dbReference type="AlphaFoldDB" id="A0AAV8ELB7"/>
<keyword evidence="4" id="KW-1185">Reference proteome</keyword>
<dbReference type="Proteomes" id="UP001140206">
    <property type="component" value="Chromosome 3"/>
</dbReference>
<dbReference type="InterPro" id="IPR036628">
    <property type="entry name" value="Clp_N_dom_sf"/>
</dbReference>
<evidence type="ECO:0000256" key="1">
    <source>
        <dbReference type="PROSITE-ProRule" id="PRU01251"/>
    </source>
</evidence>
<evidence type="ECO:0000313" key="3">
    <source>
        <dbReference type="EMBL" id="KAJ4780300.1"/>
    </source>
</evidence>
<proteinExistence type="predicted"/>